<evidence type="ECO:0000313" key="3">
    <source>
        <dbReference type="Proteomes" id="UP000313231"/>
    </source>
</evidence>
<protein>
    <submittedName>
        <fullName evidence="2">Type 1 glutamine amidotransferase</fullName>
    </submittedName>
</protein>
<dbReference type="RefSeq" id="WP_139623932.1">
    <property type="nucleotide sequence ID" value="NZ_VDMP01000026.1"/>
</dbReference>
<dbReference type="PANTHER" id="PTHR42695">
    <property type="entry name" value="GLUTAMINE AMIDOTRANSFERASE YLR126C-RELATED"/>
    <property type="match status" value="1"/>
</dbReference>
<evidence type="ECO:0000259" key="1">
    <source>
        <dbReference type="Pfam" id="PF00117"/>
    </source>
</evidence>
<evidence type="ECO:0000313" key="2">
    <source>
        <dbReference type="EMBL" id="TNM37391.1"/>
    </source>
</evidence>
<dbReference type="InterPro" id="IPR029062">
    <property type="entry name" value="Class_I_gatase-like"/>
</dbReference>
<proteinExistence type="predicted"/>
<gene>
    <name evidence="2" type="ORF">FHP29_16290</name>
</gene>
<sequence length="237" mass="25617">MTTPDHPAKRLLLIGHDYLSAGGIEARFVERGYAVERVQVVPPERYDDPGVEFDFPDPRDYDAVLVLGARWSAYSDTVTSWVKPETELLHTADEAGIPVFGICFGGQMLAQAHGGQVVASPASEIGPHVVSGVPAVAGVWTQWHHDRFVPPAEATVVGANAAASQAFVLRRNLAVQFHPEVDAASVREWLEDGGREDASGRGLDPDVLIEHIASLDEDVRVRAGVLVDYFLDDVATS</sequence>
<name>A0A5C4VNK9_9ACTN</name>
<dbReference type="GO" id="GO:0016740">
    <property type="term" value="F:transferase activity"/>
    <property type="evidence" value="ECO:0007669"/>
    <property type="project" value="UniProtKB-KW"/>
</dbReference>
<dbReference type="SUPFAM" id="SSF52317">
    <property type="entry name" value="Class I glutamine amidotransferase-like"/>
    <property type="match status" value="1"/>
</dbReference>
<accession>A0A5C4VNK9</accession>
<dbReference type="PANTHER" id="PTHR42695:SF5">
    <property type="entry name" value="GLUTAMINE AMIDOTRANSFERASE YLR126C-RELATED"/>
    <property type="match status" value="1"/>
</dbReference>
<comment type="caution">
    <text evidence="2">The sequence shown here is derived from an EMBL/GenBank/DDBJ whole genome shotgun (WGS) entry which is preliminary data.</text>
</comment>
<dbReference type="InterPro" id="IPR044992">
    <property type="entry name" value="ChyE-like"/>
</dbReference>
<organism evidence="2 3">
    <name type="scientific">Nocardioides albidus</name>
    <dbReference type="NCBI Taxonomy" id="1517589"/>
    <lineage>
        <taxon>Bacteria</taxon>
        <taxon>Bacillati</taxon>
        <taxon>Actinomycetota</taxon>
        <taxon>Actinomycetes</taxon>
        <taxon>Propionibacteriales</taxon>
        <taxon>Nocardioidaceae</taxon>
        <taxon>Nocardioides</taxon>
    </lineage>
</organism>
<dbReference type="EMBL" id="VDMP01000026">
    <property type="protein sequence ID" value="TNM37391.1"/>
    <property type="molecule type" value="Genomic_DNA"/>
</dbReference>
<dbReference type="InterPro" id="IPR017926">
    <property type="entry name" value="GATASE"/>
</dbReference>
<keyword evidence="3" id="KW-1185">Reference proteome</keyword>
<feature type="domain" description="Glutamine amidotransferase" evidence="1">
    <location>
        <begin position="52"/>
        <end position="183"/>
    </location>
</feature>
<reference evidence="2 3" key="1">
    <citation type="journal article" date="2016" name="Int. J. Syst. Evol. Microbiol.">
        <title>Nocardioides albidus sp. nov., an actinobacterium isolated from garden soil.</title>
        <authorList>
            <person name="Singh H."/>
            <person name="Du J."/>
            <person name="Trinh H."/>
            <person name="Won K."/>
            <person name="Yang J.E."/>
            <person name="Yin C."/>
            <person name="Kook M."/>
            <person name="Yi T.H."/>
        </authorList>
    </citation>
    <scope>NUCLEOTIDE SEQUENCE [LARGE SCALE GENOMIC DNA]</scope>
    <source>
        <strain evidence="2 3">CCTCC AB 2015297</strain>
    </source>
</reference>
<dbReference type="OrthoDB" id="5196541at2"/>
<dbReference type="GO" id="GO:0005829">
    <property type="term" value="C:cytosol"/>
    <property type="evidence" value="ECO:0007669"/>
    <property type="project" value="TreeGrafter"/>
</dbReference>
<dbReference type="AlphaFoldDB" id="A0A5C4VNK9"/>
<keyword evidence="2" id="KW-0315">Glutamine amidotransferase</keyword>
<dbReference type="CDD" id="cd01741">
    <property type="entry name" value="GATase1_1"/>
    <property type="match status" value="1"/>
</dbReference>
<dbReference type="Proteomes" id="UP000313231">
    <property type="component" value="Unassembled WGS sequence"/>
</dbReference>
<dbReference type="Pfam" id="PF00117">
    <property type="entry name" value="GATase"/>
    <property type="match status" value="1"/>
</dbReference>
<keyword evidence="2" id="KW-0808">Transferase</keyword>
<dbReference type="PROSITE" id="PS51273">
    <property type="entry name" value="GATASE_TYPE_1"/>
    <property type="match status" value="1"/>
</dbReference>
<dbReference type="Gene3D" id="3.40.50.880">
    <property type="match status" value="1"/>
</dbReference>